<accession>A0A517LMR8</accession>
<dbReference type="OrthoDB" id="5405745at2759"/>
<sequence>MQFPKLTPLQSRLAACLATSIILVIIYFSISPSHFAYAAELDSILNKDHNHHRIGLGQELDFRDVTDWGEDGETLQDDSFVGLEEEGHVFAGVRRDLERRAPGTAPLTNNVPFGDNLAPGEVVAFKFASTELYGSAGVPRSGLPWNMSRSDGTSIQKRAGIFLTEDSEAGDHDLLKRQTANGTVKSVYISANTCLQPTVNSGGKSPPQLTLYVSANESEISSIPIGNASSFSFEQGYVSAKVNATGDLYFSIVANNLTDNFSGQWNYQIAASIDASYFYYENTEFSWVVDTDSKSALLSTLNLTSADLNPSNQTMAVRKEIMAMKDLPFTMRIYNASSPNITGIERSYCGLQNQDINPVSINYSMTDRGVGGNPKQQFYATGLNPGQDYTAILAYNGVNMTDSRVVAGGGQLWKSIPFTTKREENCKIIYDLPFCSAVAYAVPTNPQNESLTIQQLRSTYDDYAKSLYQNFTNSLDQIQCHTAESSQYSLATNCSDCADNYKLWLCAVTIPRCEDFSNTNNSALKPRNVGHAYPNGTTPSFSFQDPRTDQEVLNLMVYNSSRNPMIDQVIKPGPYKELLPCQELCFDLVQACPTALGFQCPKAQGYAGGILSDSYGTYNPAEVSPNNFVTCNFLGVDWPSLSAAGRLGMGSVGLWLLGFGTALYLGL</sequence>
<dbReference type="GO" id="GO:0098703">
    <property type="term" value="P:calcium ion import across plasma membrane"/>
    <property type="evidence" value="ECO:0007669"/>
    <property type="project" value="InterPro"/>
</dbReference>
<dbReference type="AlphaFoldDB" id="A0A517LMR8"/>
<name>A0A517LMR8_9PEZI</name>
<evidence type="ECO:0008006" key="3">
    <source>
        <dbReference type="Google" id="ProtNLM"/>
    </source>
</evidence>
<dbReference type="STRING" id="50376.A0A517LMR8"/>
<gene>
    <name evidence="1" type="ORF">FKW77_004211</name>
</gene>
<dbReference type="Proteomes" id="UP000316270">
    <property type="component" value="Chromosome 16"/>
</dbReference>
<evidence type="ECO:0000313" key="1">
    <source>
        <dbReference type="EMBL" id="QDS76911.1"/>
    </source>
</evidence>
<evidence type="ECO:0000313" key="2">
    <source>
        <dbReference type="Proteomes" id="UP000316270"/>
    </source>
</evidence>
<organism evidence="1 2">
    <name type="scientific">Venturia effusa</name>
    <dbReference type="NCBI Taxonomy" id="50376"/>
    <lineage>
        <taxon>Eukaryota</taxon>
        <taxon>Fungi</taxon>
        <taxon>Dikarya</taxon>
        <taxon>Ascomycota</taxon>
        <taxon>Pezizomycotina</taxon>
        <taxon>Dothideomycetes</taxon>
        <taxon>Pleosporomycetidae</taxon>
        <taxon>Venturiales</taxon>
        <taxon>Venturiaceae</taxon>
        <taxon>Venturia</taxon>
    </lineage>
</organism>
<proteinExistence type="predicted"/>
<dbReference type="InterPro" id="IPR024338">
    <property type="entry name" value="MID1/Yam8"/>
</dbReference>
<dbReference type="Pfam" id="PF12929">
    <property type="entry name" value="Mid1"/>
    <property type="match status" value="1"/>
</dbReference>
<dbReference type="EMBL" id="CP042200">
    <property type="protein sequence ID" value="QDS76911.1"/>
    <property type="molecule type" value="Genomic_DNA"/>
</dbReference>
<protein>
    <recommendedName>
        <fullName evidence="3">Stretch-activated cation channel mid1</fullName>
    </recommendedName>
</protein>
<dbReference type="PANTHER" id="PTHR39142:SF1">
    <property type="entry name" value="AEL197CP"/>
    <property type="match status" value="1"/>
</dbReference>
<reference evidence="1 2" key="1">
    <citation type="submission" date="2019-07" db="EMBL/GenBank/DDBJ databases">
        <title>Finished genome of Venturia effusa.</title>
        <authorList>
            <person name="Young C.A."/>
            <person name="Cox M.P."/>
            <person name="Ganley A.R.D."/>
            <person name="David W.J."/>
        </authorList>
    </citation>
    <scope>NUCLEOTIDE SEQUENCE [LARGE SCALE GENOMIC DNA]</scope>
    <source>
        <strain evidence="2">albino</strain>
    </source>
</reference>
<dbReference type="GO" id="GO:0005262">
    <property type="term" value="F:calcium channel activity"/>
    <property type="evidence" value="ECO:0007669"/>
    <property type="project" value="InterPro"/>
</dbReference>
<dbReference type="PANTHER" id="PTHR39142">
    <property type="entry name" value="MID1P"/>
    <property type="match status" value="1"/>
</dbReference>
<keyword evidence="2" id="KW-1185">Reference proteome</keyword>